<gene>
    <name evidence="12" type="ORF">M9Y10_023243</name>
</gene>
<keyword evidence="13" id="KW-1185">Reference proteome</keyword>
<accession>A0ABR2KUH8</accession>
<dbReference type="EMBL" id="JAPFFF010000003">
    <property type="protein sequence ID" value="KAK8894805.1"/>
    <property type="molecule type" value="Genomic_DNA"/>
</dbReference>
<evidence type="ECO:0000256" key="2">
    <source>
        <dbReference type="ARBA" id="ARBA00022448"/>
    </source>
</evidence>
<feature type="transmembrane region" description="Helical" evidence="10">
    <location>
        <begin position="232"/>
        <end position="250"/>
    </location>
</feature>
<evidence type="ECO:0000256" key="6">
    <source>
        <dbReference type="ARBA" id="ARBA00022989"/>
    </source>
</evidence>
<dbReference type="PANTHER" id="PTHR12825">
    <property type="entry name" value="BNIP1-RELATED"/>
    <property type="match status" value="1"/>
</dbReference>
<evidence type="ECO:0000256" key="10">
    <source>
        <dbReference type="SAM" id="Phobius"/>
    </source>
</evidence>
<evidence type="ECO:0000313" key="12">
    <source>
        <dbReference type="EMBL" id="KAK8894805.1"/>
    </source>
</evidence>
<evidence type="ECO:0000256" key="9">
    <source>
        <dbReference type="ARBA" id="ARBA00037934"/>
    </source>
</evidence>
<evidence type="ECO:0000256" key="3">
    <source>
        <dbReference type="ARBA" id="ARBA00022692"/>
    </source>
</evidence>
<keyword evidence="7" id="KW-0175">Coiled coil</keyword>
<comment type="caution">
    <text evidence="12">The sequence shown here is derived from an EMBL/GenBank/DDBJ whole genome shotgun (WGS) entry which is preliminary data.</text>
</comment>
<feature type="transmembrane region" description="Helical" evidence="10">
    <location>
        <begin position="208"/>
        <end position="226"/>
    </location>
</feature>
<protein>
    <recommendedName>
        <fullName evidence="11">Sec20 C-terminal domain-containing protein</fullName>
    </recommendedName>
</protein>
<feature type="domain" description="Sec20 C-terminal" evidence="11">
    <location>
        <begin position="140"/>
        <end position="229"/>
    </location>
</feature>
<dbReference type="PANTHER" id="PTHR12825:SF0">
    <property type="entry name" value="VESICLE TRANSPORT PROTEIN SEC20"/>
    <property type="match status" value="1"/>
</dbReference>
<organism evidence="12 13">
    <name type="scientific">Tritrichomonas musculus</name>
    <dbReference type="NCBI Taxonomy" id="1915356"/>
    <lineage>
        <taxon>Eukaryota</taxon>
        <taxon>Metamonada</taxon>
        <taxon>Parabasalia</taxon>
        <taxon>Tritrichomonadida</taxon>
        <taxon>Tritrichomonadidae</taxon>
        <taxon>Tritrichomonas</taxon>
    </lineage>
</organism>
<comment type="subcellular location">
    <subcellularLocation>
        <location evidence="1">Endoplasmic reticulum membrane</location>
        <topology evidence="1">Single-pass type IV membrane protein</topology>
    </subcellularLocation>
</comment>
<dbReference type="InterPro" id="IPR056173">
    <property type="entry name" value="Sec20_C"/>
</dbReference>
<keyword evidence="6 10" id="KW-1133">Transmembrane helix</keyword>
<name>A0ABR2KUH8_9EUKA</name>
<evidence type="ECO:0000259" key="11">
    <source>
        <dbReference type="Pfam" id="PF03908"/>
    </source>
</evidence>
<evidence type="ECO:0000313" key="13">
    <source>
        <dbReference type="Proteomes" id="UP001470230"/>
    </source>
</evidence>
<evidence type="ECO:0000256" key="4">
    <source>
        <dbReference type="ARBA" id="ARBA00022824"/>
    </source>
</evidence>
<dbReference type="InterPro" id="IPR005606">
    <property type="entry name" value="Sec20"/>
</dbReference>
<dbReference type="Pfam" id="PF03908">
    <property type="entry name" value="Sec20"/>
    <property type="match status" value="1"/>
</dbReference>
<dbReference type="Proteomes" id="UP001470230">
    <property type="component" value="Unassembled WGS sequence"/>
</dbReference>
<proteinExistence type="inferred from homology"/>
<keyword evidence="4" id="KW-0256">Endoplasmic reticulum</keyword>
<evidence type="ECO:0000256" key="1">
    <source>
        <dbReference type="ARBA" id="ARBA00004163"/>
    </source>
</evidence>
<evidence type="ECO:0000256" key="5">
    <source>
        <dbReference type="ARBA" id="ARBA00022892"/>
    </source>
</evidence>
<keyword evidence="8 10" id="KW-0472">Membrane</keyword>
<reference evidence="12 13" key="1">
    <citation type="submission" date="2024-04" db="EMBL/GenBank/DDBJ databases">
        <title>Tritrichomonas musculus Genome.</title>
        <authorList>
            <person name="Alves-Ferreira E."/>
            <person name="Grigg M."/>
            <person name="Lorenzi H."/>
            <person name="Galac M."/>
        </authorList>
    </citation>
    <scope>NUCLEOTIDE SEQUENCE [LARGE SCALE GENOMIC DNA]</scope>
    <source>
        <strain evidence="12 13">EAF2021</strain>
    </source>
</reference>
<evidence type="ECO:0000256" key="7">
    <source>
        <dbReference type="ARBA" id="ARBA00023054"/>
    </source>
</evidence>
<evidence type="ECO:0000256" key="8">
    <source>
        <dbReference type="ARBA" id="ARBA00023136"/>
    </source>
</evidence>
<keyword evidence="3 10" id="KW-0812">Transmembrane</keyword>
<comment type="similarity">
    <text evidence="9">Belongs to the SEC20 family.</text>
</comment>
<keyword evidence="2" id="KW-0813">Transport</keyword>
<sequence length="272" mass="31265">MDNEIAHLQSLSEEYELGITRLSNAPESGESIDLLKRELISIEGQIDYSTDCLYSCIRRDDRISSDKRQEQLEAILNQLSINLDQLRVKRRTTYNAAKEALKKSNEETLSQKRQRLLGDQSQDEILSTMRQKNINSATLATDITSRLERTRELISNQIQASEQSLQIMEESTGELQGINDAAARAGIAQAAASRSILKLRIAQNWDRYLFNASRIIFFIAVFYVIYRKLTFNIFSRFIFFIIKSFYRLILKIFHIHGTSSEAQPLNDTSQDL</sequence>
<keyword evidence="5" id="KW-0931">ER-Golgi transport</keyword>